<dbReference type="Pfam" id="PF07883">
    <property type="entry name" value="Cupin_2"/>
    <property type="match status" value="1"/>
</dbReference>
<dbReference type="EMBL" id="OKRB01000013">
    <property type="protein sequence ID" value="SPE17707.1"/>
    <property type="molecule type" value="Genomic_DNA"/>
</dbReference>
<dbReference type="OrthoDB" id="9811153at2"/>
<dbReference type="PANTHER" id="PTHR40112:SF1">
    <property type="entry name" value="H2HPP ISOMERASE"/>
    <property type="match status" value="1"/>
</dbReference>
<evidence type="ECO:0000259" key="1">
    <source>
        <dbReference type="Pfam" id="PF07883"/>
    </source>
</evidence>
<proteinExistence type="predicted"/>
<reference evidence="3" key="1">
    <citation type="submission" date="2018-02" db="EMBL/GenBank/DDBJ databases">
        <authorList>
            <person name="Hausmann B."/>
        </authorList>
    </citation>
    <scope>NUCLEOTIDE SEQUENCE [LARGE SCALE GENOMIC DNA]</scope>
    <source>
        <strain evidence="3">Peat soil MAG SbA5</strain>
    </source>
</reference>
<dbReference type="InterPro" id="IPR013096">
    <property type="entry name" value="Cupin_2"/>
</dbReference>
<evidence type="ECO:0000313" key="2">
    <source>
        <dbReference type="EMBL" id="SPE17707.1"/>
    </source>
</evidence>
<accession>A0A2N9L2Z7</accession>
<evidence type="ECO:0000313" key="3">
    <source>
        <dbReference type="Proteomes" id="UP000239735"/>
    </source>
</evidence>
<protein>
    <submittedName>
        <fullName evidence="2">Cupin 2 conserved barrel domain protein</fullName>
    </submittedName>
</protein>
<dbReference type="PIRSF" id="PIRSF029883">
    <property type="entry name" value="KdgF"/>
    <property type="match status" value="1"/>
</dbReference>
<dbReference type="InterPro" id="IPR011051">
    <property type="entry name" value="RmlC_Cupin_sf"/>
</dbReference>
<dbReference type="PANTHER" id="PTHR40112">
    <property type="entry name" value="H2HPP ISOMERASE"/>
    <property type="match status" value="1"/>
</dbReference>
<dbReference type="CDD" id="cd02238">
    <property type="entry name" value="cupin_KdgF"/>
    <property type="match status" value="1"/>
</dbReference>
<dbReference type="InterPro" id="IPR052535">
    <property type="entry name" value="Bacilysin_H2HPP_isomerase"/>
</dbReference>
<feature type="domain" description="Cupin type-2" evidence="1">
    <location>
        <begin position="42"/>
        <end position="101"/>
    </location>
</feature>
<dbReference type="Proteomes" id="UP000239735">
    <property type="component" value="Unassembled WGS sequence"/>
</dbReference>
<organism evidence="2 3">
    <name type="scientific">Candidatus Sulfuritelmatomonas gaucii</name>
    <dbReference type="NCBI Taxonomy" id="2043161"/>
    <lineage>
        <taxon>Bacteria</taxon>
        <taxon>Pseudomonadati</taxon>
        <taxon>Acidobacteriota</taxon>
        <taxon>Terriglobia</taxon>
        <taxon>Terriglobales</taxon>
        <taxon>Acidobacteriaceae</taxon>
        <taxon>Candidatus Sulfuritelmatomonas</taxon>
    </lineage>
</organism>
<sequence length="127" mass="14375">MPQEKPLSASRHHRWVDIKPEQMNPLTARQYIVGTNMMLARIVLRKGALVPMHHHFHEQISHVVEGALEFRIDGKPVTVRAGEILCIPPHVPHEVVALEDSVALDIFNPPRQDWIDGNDAYLRGGGR</sequence>
<dbReference type="InterPro" id="IPR014710">
    <property type="entry name" value="RmlC-like_jellyroll"/>
</dbReference>
<dbReference type="InterPro" id="IPR025499">
    <property type="entry name" value="KdgF"/>
</dbReference>
<dbReference type="AlphaFoldDB" id="A0A2N9L2Z7"/>
<gene>
    <name evidence="2" type="ORF">SBA5_110067</name>
</gene>
<name>A0A2N9L2Z7_9BACT</name>
<dbReference type="Gene3D" id="2.60.120.10">
    <property type="entry name" value="Jelly Rolls"/>
    <property type="match status" value="1"/>
</dbReference>
<dbReference type="SUPFAM" id="SSF51182">
    <property type="entry name" value="RmlC-like cupins"/>
    <property type="match status" value="1"/>
</dbReference>